<sequence length="598" mass="68158">MEQRRRRRRRRRPQSRRRRKRNLILKVGFFIILIVGIIAAVFLWRRYGPSKEQADLNGYYGIESEDQLAIVVNNDILEPKGMISDGRAYVEYSIVRDYINQRFYWDPSENILLYTLPNDTVSVDVGSTDYTVSKQKNTGDYVILKTEGSTAYIALDFVKQYTDMEYEVYDDPSRVVVVTETGEVKVAEAKKDTQVRYQGGVKSPVLTEISKNDIVTYIEDEGDWKKVRTEDGFIGYVKKSALRDEETQKIDRGFEEPEYTNISKDYTINMAWHNVTNSDANSSVLEMIASTKGLTTISPTWFHVADTSGNLESIATADYVNYAHQSDIEVWAAIRDFDGGINSAEESYELLSHTANRTNLINQLMSEALRVGLDGINVDFEKISDECGEHYIQFIRELSVQCRKNGIVLSVDNYVPQSYNQQYHREEQGVVADYVVIMGYDEHYSGSPEAGSVASYDFVKAGIENTLKEVPAEKVINAVPFFTRVWKETPKTEEELAADQGTDAEQYTTKVESTAYSMAEAKAVVQQAGATAQWDDTTKQNYAEWEADGATYKVWLEDTQSLEPRLQLMKDYKLAGTAAWRLGQEESDVWELILKYVN</sequence>
<evidence type="ECO:0000313" key="4">
    <source>
        <dbReference type="Proteomes" id="UP001305815"/>
    </source>
</evidence>
<gene>
    <name evidence="3" type="ORF">Lac1_01630</name>
</gene>
<dbReference type="EMBL" id="AP027742">
    <property type="protein sequence ID" value="BDZ75980.1"/>
    <property type="molecule type" value="Genomic_DNA"/>
</dbReference>
<keyword evidence="4" id="KW-1185">Reference proteome</keyword>
<dbReference type="SMART" id="SM00636">
    <property type="entry name" value="Glyco_18"/>
    <property type="match status" value="1"/>
</dbReference>
<dbReference type="SUPFAM" id="SSF51445">
    <property type="entry name" value="(Trans)glycosidases"/>
    <property type="match status" value="1"/>
</dbReference>
<dbReference type="InterPro" id="IPR011583">
    <property type="entry name" value="Chitinase_II/V-like_cat"/>
</dbReference>
<dbReference type="Gene3D" id="3.10.50.10">
    <property type="match status" value="1"/>
</dbReference>
<feature type="transmembrane region" description="Helical" evidence="1">
    <location>
        <begin position="21"/>
        <end position="44"/>
    </location>
</feature>
<dbReference type="Pfam" id="PF08239">
    <property type="entry name" value="SH3_3"/>
    <property type="match status" value="1"/>
</dbReference>
<keyword evidence="1" id="KW-0472">Membrane</keyword>
<dbReference type="InterPro" id="IPR036582">
    <property type="entry name" value="Mao_N_sf"/>
</dbReference>
<evidence type="ECO:0000313" key="3">
    <source>
        <dbReference type="EMBL" id="BDZ75980.1"/>
    </source>
</evidence>
<name>A0ABM8I269_9FIRM</name>
<proteinExistence type="predicted"/>
<feature type="domain" description="GH18" evidence="2">
    <location>
        <begin position="266"/>
        <end position="598"/>
    </location>
</feature>
<protein>
    <recommendedName>
        <fullName evidence="2">GH18 domain-containing protein</fullName>
    </recommendedName>
</protein>
<dbReference type="Proteomes" id="UP001305815">
    <property type="component" value="Chromosome"/>
</dbReference>
<dbReference type="InterPro" id="IPR001223">
    <property type="entry name" value="Glyco_hydro18_cat"/>
</dbReference>
<reference evidence="4" key="1">
    <citation type="journal article" date="2023" name="Int. J. Syst. Evol. Microbiol.">
        <title>Claveliimonas bilis gen. nov., sp. nov., deoxycholic acid-producing bacteria isolated from human faeces, and reclassification of Sellimonas monacensis Zenner et al. 2021 as Claveliimonas monacensis comb. nov.</title>
        <authorList>
            <person name="Hisatomi A."/>
            <person name="Kastawa N.W.E.P.G."/>
            <person name="Song I."/>
            <person name="Ohkuma M."/>
            <person name="Fukiya S."/>
            <person name="Sakamoto M."/>
        </authorList>
    </citation>
    <scope>NUCLEOTIDE SEQUENCE [LARGE SCALE GENOMIC DNA]</scope>
    <source>
        <strain evidence="4">12BBH14</strain>
    </source>
</reference>
<evidence type="ECO:0000259" key="2">
    <source>
        <dbReference type="PROSITE" id="PS51910"/>
    </source>
</evidence>
<dbReference type="RefSeq" id="WP_230107406.1">
    <property type="nucleotide sequence ID" value="NZ_AP024845.1"/>
</dbReference>
<organism evidence="3 4">
    <name type="scientific">Claveliimonas bilis</name>
    <dbReference type="NCBI Taxonomy" id="3028070"/>
    <lineage>
        <taxon>Bacteria</taxon>
        <taxon>Bacillati</taxon>
        <taxon>Bacillota</taxon>
        <taxon>Clostridia</taxon>
        <taxon>Lachnospirales</taxon>
        <taxon>Lachnospiraceae</taxon>
        <taxon>Claveliimonas</taxon>
    </lineage>
</organism>
<dbReference type="InterPro" id="IPR017853">
    <property type="entry name" value="GH"/>
</dbReference>
<dbReference type="Gene3D" id="3.20.20.80">
    <property type="entry name" value="Glycosidases"/>
    <property type="match status" value="1"/>
</dbReference>
<dbReference type="InterPro" id="IPR029070">
    <property type="entry name" value="Chitinase_insertion_sf"/>
</dbReference>
<dbReference type="PANTHER" id="PTHR46066">
    <property type="entry name" value="CHITINASE DOMAIN-CONTAINING PROTEIN 1 FAMILY MEMBER"/>
    <property type="match status" value="1"/>
</dbReference>
<dbReference type="PANTHER" id="PTHR46066:SF2">
    <property type="entry name" value="CHITINASE DOMAIN-CONTAINING PROTEIN 1"/>
    <property type="match status" value="1"/>
</dbReference>
<dbReference type="InterPro" id="IPR003646">
    <property type="entry name" value="SH3-like_bac-type"/>
</dbReference>
<dbReference type="PROSITE" id="PS51910">
    <property type="entry name" value="GH18_2"/>
    <property type="match status" value="1"/>
</dbReference>
<dbReference type="Pfam" id="PF07833">
    <property type="entry name" value="Cu_amine_oxidN1"/>
    <property type="match status" value="1"/>
</dbReference>
<dbReference type="Pfam" id="PF00704">
    <property type="entry name" value="Glyco_hydro_18"/>
    <property type="match status" value="1"/>
</dbReference>
<keyword evidence="1" id="KW-1133">Transmembrane helix</keyword>
<dbReference type="Gene3D" id="2.30.30.40">
    <property type="entry name" value="SH3 Domains"/>
    <property type="match status" value="1"/>
</dbReference>
<keyword evidence="1" id="KW-0812">Transmembrane</keyword>
<evidence type="ECO:0000256" key="1">
    <source>
        <dbReference type="SAM" id="Phobius"/>
    </source>
</evidence>
<accession>A0ABM8I269</accession>
<dbReference type="InterPro" id="IPR012854">
    <property type="entry name" value="Cu_amine_oxidase-like_N"/>
</dbReference>
<dbReference type="SUPFAM" id="SSF55383">
    <property type="entry name" value="Copper amine oxidase, domain N"/>
    <property type="match status" value="1"/>
</dbReference>